<evidence type="ECO:0000313" key="6">
    <source>
        <dbReference type="EMBL" id="VAW26244.1"/>
    </source>
</evidence>
<sequence length="836" mass="96931">MKRFTFETNLNSYLLKNNFIILIILLSITFSFSSCNTIKYVPEGKYLLTKNTIIVNNKKNIDNEINDYIIQRPNQLVLGIPFPLHFYNIGNKNFETDFEKWKIKKPNWYNFTTKVFSEKQARGIRNFKYNTHQWFLNNGEAPVILDSKKATKTVDNLRQHYYNEGFFRVKVNFKQHFLKNKKATISYYIETEKPYTIDSITTTIGSKILDSIYKLHKNNSFIKKGEQFRLSLFIAEQNRLTNLFRNSGVFRFNKNAITFEADSSNYKSSIDLIINDNIADVPFKIQKIKSVNIYTDYSYNTKDNTIKDSLNYNNYLFLAHKGLKYNPKLLLNSIFIAPNTIYKDETRQLTRNHLRNLKNFRSVDIKFTELSNDMLEASIYLTPLKKYSIGFSTELTHSNIRQLGVSGKLSFLNRNIFKGAEILKFSIQGSFLDSKDAADNTSLLNAWEIGGDISLEIPRFLLPFSTQKIISKRKSPKTTFTIGTSLQKNIGLDKQKFTGIIDYSWQSSKTKKHSFQLLNAQFIKNLNTNSYFNIYNSEFIQIQDIASTYFNQTLNTSNVIDFIDANINVNFENTNPTEFRIAQNIKTRYNIITEDVLVPSISYTYTYNNSENYKDIDFSFFRARIVSSGNLTTLLATNKDENNTKTLLKTPIAQYIRTDLEYKKFWNLSLENVLAFRSFLGIAIPYGNSITIPFSRSYFIGGPNDLRAWKIYDLGPGSTKNGLEFNVGNLKFISSLEYRFKIINSIKGALFVDTGNIWDITNSSVTSPEEKFNGFNSLKDIAVGSGFGFRYDLSFILLRLDLGFKTYEPYLPKGNRWFTNYNFKKTVFNFGISYPF</sequence>
<feature type="domain" description="Bacterial surface antigen (D15)" evidence="5">
    <location>
        <begin position="524"/>
        <end position="834"/>
    </location>
</feature>
<dbReference type="AlphaFoldDB" id="A0A3B0V269"/>
<dbReference type="EMBL" id="UOER01000572">
    <property type="protein sequence ID" value="VAW26244.1"/>
    <property type="molecule type" value="Genomic_DNA"/>
</dbReference>
<accession>A0A3B0V269</accession>
<keyword evidence="2" id="KW-1134">Transmembrane beta strand</keyword>
<reference evidence="6" key="1">
    <citation type="submission" date="2018-06" db="EMBL/GenBank/DDBJ databases">
        <authorList>
            <person name="Zhirakovskaya E."/>
        </authorList>
    </citation>
    <scope>NUCLEOTIDE SEQUENCE</scope>
</reference>
<dbReference type="InterPro" id="IPR039910">
    <property type="entry name" value="D15-like"/>
</dbReference>
<evidence type="ECO:0000256" key="3">
    <source>
        <dbReference type="ARBA" id="ARBA00022692"/>
    </source>
</evidence>
<protein>
    <recommendedName>
        <fullName evidence="5">Bacterial surface antigen (D15) domain-containing protein</fullName>
    </recommendedName>
</protein>
<name>A0A3B0V269_9ZZZZ</name>
<dbReference type="PANTHER" id="PTHR12815">
    <property type="entry name" value="SORTING AND ASSEMBLY MACHINERY SAMM50 PROTEIN FAMILY MEMBER"/>
    <property type="match status" value="1"/>
</dbReference>
<gene>
    <name evidence="6" type="ORF">MNBD_BACTEROID04-679</name>
</gene>
<keyword evidence="4" id="KW-0472">Membrane</keyword>
<dbReference type="PANTHER" id="PTHR12815:SF18">
    <property type="entry name" value="SORTING AND ASSEMBLY MACHINERY COMPONENT 50 HOMOLOG"/>
    <property type="match status" value="1"/>
</dbReference>
<keyword evidence="3" id="KW-0812">Transmembrane</keyword>
<dbReference type="Pfam" id="PF01103">
    <property type="entry name" value="Omp85"/>
    <property type="match status" value="1"/>
</dbReference>
<evidence type="ECO:0000256" key="4">
    <source>
        <dbReference type="ARBA" id="ARBA00023136"/>
    </source>
</evidence>
<organism evidence="6">
    <name type="scientific">hydrothermal vent metagenome</name>
    <dbReference type="NCBI Taxonomy" id="652676"/>
    <lineage>
        <taxon>unclassified sequences</taxon>
        <taxon>metagenomes</taxon>
        <taxon>ecological metagenomes</taxon>
    </lineage>
</organism>
<evidence type="ECO:0000259" key="5">
    <source>
        <dbReference type="Pfam" id="PF01103"/>
    </source>
</evidence>
<evidence type="ECO:0000256" key="1">
    <source>
        <dbReference type="ARBA" id="ARBA00004370"/>
    </source>
</evidence>
<dbReference type="PROSITE" id="PS51257">
    <property type="entry name" value="PROKAR_LIPOPROTEIN"/>
    <property type="match status" value="1"/>
</dbReference>
<comment type="subcellular location">
    <subcellularLocation>
        <location evidence="1">Membrane</location>
    </subcellularLocation>
</comment>
<dbReference type="GO" id="GO:0019867">
    <property type="term" value="C:outer membrane"/>
    <property type="evidence" value="ECO:0007669"/>
    <property type="project" value="InterPro"/>
</dbReference>
<evidence type="ECO:0000256" key="2">
    <source>
        <dbReference type="ARBA" id="ARBA00022452"/>
    </source>
</evidence>
<dbReference type="Gene3D" id="2.40.160.50">
    <property type="entry name" value="membrane protein fhac: a member of the omp85/tpsb transporter family"/>
    <property type="match status" value="1"/>
</dbReference>
<dbReference type="InterPro" id="IPR000184">
    <property type="entry name" value="Bac_surfAg_D15"/>
</dbReference>
<proteinExistence type="predicted"/>